<dbReference type="AlphaFoldDB" id="A0A538SK16"/>
<protein>
    <recommendedName>
        <fullName evidence="4">DUF3108 domain-containing protein</fullName>
    </recommendedName>
</protein>
<sequence length="298" mass="33214">MYYLKWVPAGLAACLALAGAGILAGAPAVSTSNIASSPLWDDGKAEFSTYVGTTERYGQERPTEARIIVVKEDLVRATLVKSDSGPIPGKTLEVLKLNFLADFPTGTYTYHQMATVMFDRSSLEVLKETMSHTESCGITFVRVGPKNGRLVHEAHSYWDGQADREVPVEWPPGERLYWDGLPVSLRRWVAGGRTPFEIKVSLLPSQISGQSPIQNTRPVTATLRMRSGGTIEVPAGRFATRQLEVSTPAGTDRFWFDERFPHVLVKMETHAGRMLALKKTQRLDYWNHHRVGDERLLM</sequence>
<evidence type="ECO:0000313" key="3">
    <source>
        <dbReference type="Proteomes" id="UP000320184"/>
    </source>
</evidence>
<evidence type="ECO:0000313" key="2">
    <source>
        <dbReference type="EMBL" id="TMQ51709.1"/>
    </source>
</evidence>
<evidence type="ECO:0000256" key="1">
    <source>
        <dbReference type="SAM" id="SignalP"/>
    </source>
</evidence>
<name>A0A538SK16_UNCEI</name>
<reference evidence="2 3" key="1">
    <citation type="journal article" date="2019" name="Nat. Microbiol.">
        <title>Mediterranean grassland soil C-N compound turnover is dependent on rainfall and depth, and is mediated by genomically divergent microorganisms.</title>
        <authorList>
            <person name="Diamond S."/>
            <person name="Andeer P.F."/>
            <person name="Li Z."/>
            <person name="Crits-Christoph A."/>
            <person name="Burstein D."/>
            <person name="Anantharaman K."/>
            <person name="Lane K.R."/>
            <person name="Thomas B.C."/>
            <person name="Pan C."/>
            <person name="Northen T.R."/>
            <person name="Banfield J.F."/>
        </authorList>
    </citation>
    <scope>NUCLEOTIDE SEQUENCE [LARGE SCALE GENOMIC DNA]</scope>
    <source>
        <strain evidence="2">WS_3</strain>
    </source>
</reference>
<proteinExistence type="predicted"/>
<organism evidence="2 3">
    <name type="scientific">Eiseniibacteriota bacterium</name>
    <dbReference type="NCBI Taxonomy" id="2212470"/>
    <lineage>
        <taxon>Bacteria</taxon>
        <taxon>Candidatus Eiseniibacteriota</taxon>
    </lineage>
</organism>
<dbReference type="EMBL" id="VBOT01000058">
    <property type="protein sequence ID" value="TMQ51709.1"/>
    <property type="molecule type" value="Genomic_DNA"/>
</dbReference>
<gene>
    <name evidence="2" type="ORF">E6K73_05110</name>
</gene>
<comment type="caution">
    <text evidence="2">The sequence shown here is derived from an EMBL/GenBank/DDBJ whole genome shotgun (WGS) entry which is preliminary data.</text>
</comment>
<feature type="signal peptide" evidence="1">
    <location>
        <begin position="1"/>
        <end position="18"/>
    </location>
</feature>
<feature type="chain" id="PRO_5021918967" description="DUF3108 domain-containing protein" evidence="1">
    <location>
        <begin position="19"/>
        <end position="298"/>
    </location>
</feature>
<dbReference type="Proteomes" id="UP000320184">
    <property type="component" value="Unassembled WGS sequence"/>
</dbReference>
<evidence type="ECO:0008006" key="4">
    <source>
        <dbReference type="Google" id="ProtNLM"/>
    </source>
</evidence>
<accession>A0A538SK16</accession>
<keyword evidence="1" id="KW-0732">Signal</keyword>